<sequence length="102" mass="11752">MCERKPWPSTVHDYTCDFFDKVFGKAAPTYYQFEDRVKKVKEDALGRENDVEEKVEDTPEQSTDQVEENEKQPTEKSDDSEDATEETTENADDQPENVAKPA</sequence>
<feature type="region of interest" description="Disordered" evidence="1">
    <location>
        <begin position="43"/>
        <end position="102"/>
    </location>
</feature>
<protein>
    <submittedName>
        <fullName evidence="2">(pine wood nematode) hypothetical protein</fullName>
    </submittedName>
</protein>
<evidence type="ECO:0000313" key="6">
    <source>
        <dbReference type="WBParaSite" id="BXY_0534000.1"/>
    </source>
</evidence>
<evidence type="ECO:0000313" key="5">
    <source>
        <dbReference type="Proteomes" id="UP000659654"/>
    </source>
</evidence>
<reference evidence="3" key="2">
    <citation type="submission" date="2020-08" db="EMBL/GenBank/DDBJ databases">
        <authorList>
            <person name="Kikuchi T."/>
        </authorList>
    </citation>
    <scope>NUCLEOTIDE SEQUENCE</scope>
    <source>
        <strain evidence="2">Ka4C1</strain>
    </source>
</reference>
<dbReference type="Proteomes" id="UP000659654">
    <property type="component" value="Unassembled WGS sequence"/>
</dbReference>
<feature type="compositionally biased region" description="Basic and acidic residues" evidence="1">
    <location>
        <begin position="68"/>
        <end position="77"/>
    </location>
</feature>
<dbReference type="Proteomes" id="UP000582659">
    <property type="component" value="Unassembled WGS sequence"/>
</dbReference>
<evidence type="ECO:0000313" key="2">
    <source>
        <dbReference type="EMBL" id="CAD5230460.1"/>
    </source>
</evidence>
<evidence type="ECO:0000256" key="1">
    <source>
        <dbReference type="SAM" id="MobiDB-lite"/>
    </source>
</evidence>
<gene>
    <name evidence="2" type="ORF">BXYJ_LOCUS10998</name>
</gene>
<dbReference type="WBParaSite" id="BXY_0534000.1">
    <property type="protein sequence ID" value="BXY_0534000.1"/>
    <property type="gene ID" value="BXY_0534000"/>
</dbReference>
<dbReference type="EMBL" id="CAJFCV020000005">
    <property type="protein sequence ID" value="CAG9121395.1"/>
    <property type="molecule type" value="Genomic_DNA"/>
</dbReference>
<name>A0A1I7RX76_BURXY</name>
<evidence type="ECO:0000313" key="4">
    <source>
        <dbReference type="Proteomes" id="UP000095284"/>
    </source>
</evidence>
<feature type="compositionally biased region" description="Acidic residues" evidence="1">
    <location>
        <begin position="50"/>
        <end position="59"/>
    </location>
</feature>
<feature type="compositionally biased region" description="Acidic residues" evidence="1">
    <location>
        <begin position="78"/>
        <end position="95"/>
    </location>
</feature>
<organism evidence="4 6">
    <name type="scientific">Bursaphelenchus xylophilus</name>
    <name type="common">Pinewood nematode worm</name>
    <name type="synonym">Aphelenchoides xylophilus</name>
    <dbReference type="NCBI Taxonomy" id="6326"/>
    <lineage>
        <taxon>Eukaryota</taxon>
        <taxon>Metazoa</taxon>
        <taxon>Ecdysozoa</taxon>
        <taxon>Nematoda</taxon>
        <taxon>Chromadorea</taxon>
        <taxon>Rhabditida</taxon>
        <taxon>Tylenchina</taxon>
        <taxon>Tylenchomorpha</taxon>
        <taxon>Aphelenchoidea</taxon>
        <taxon>Aphelenchoididae</taxon>
        <taxon>Bursaphelenchus</taxon>
    </lineage>
</organism>
<proteinExistence type="predicted"/>
<dbReference type="EMBL" id="CAJFDI010000005">
    <property type="protein sequence ID" value="CAD5230460.1"/>
    <property type="molecule type" value="Genomic_DNA"/>
</dbReference>
<evidence type="ECO:0000313" key="3">
    <source>
        <dbReference type="EMBL" id="CAG9121395.1"/>
    </source>
</evidence>
<accession>A0A1I7RX76</accession>
<dbReference type="Proteomes" id="UP000095284">
    <property type="component" value="Unplaced"/>
</dbReference>
<reference evidence="6" key="1">
    <citation type="submission" date="2016-11" db="UniProtKB">
        <authorList>
            <consortium name="WormBaseParasite"/>
        </authorList>
    </citation>
    <scope>IDENTIFICATION</scope>
</reference>
<dbReference type="AlphaFoldDB" id="A0A1I7RX76"/>
<keyword evidence="5" id="KW-1185">Reference proteome</keyword>